<evidence type="ECO:0000313" key="3">
    <source>
        <dbReference type="Proteomes" id="UP000051296"/>
    </source>
</evidence>
<accession>A0A0R2FVQ5</accession>
<dbReference type="PROSITE" id="PS51186">
    <property type="entry name" value="GNAT"/>
    <property type="match status" value="1"/>
</dbReference>
<dbReference type="NCBIfam" id="TIGR01575">
    <property type="entry name" value="rimI"/>
    <property type="match status" value="1"/>
</dbReference>
<dbReference type="InterPro" id="IPR016181">
    <property type="entry name" value="Acyl_CoA_acyltransferase"/>
</dbReference>
<dbReference type="InParanoid" id="A0A0R2FVQ5"/>
<dbReference type="InterPro" id="IPR006464">
    <property type="entry name" value="AcTrfase_RimI/Ard1"/>
</dbReference>
<dbReference type="SUPFAM" id="SSF55729">
    <property type="entry name" value="Acyl-CoA N-acyltransferases (Nat)"/>
    <property type="match status" value="1"/>
</dbReference>
<dbReference type="AlphaFoldDB" id="A0A0R2FVQ5"/>
<dbReference type="InterPro" id="IPR000182">
    <property type="entry name" value="GNAT_dom"/>
</dbReference>
<reference evidence="2 3" key="1">
    <citation type="journal article" date="2015" name="Genome Announc.">
        <title>Expanding the biotechnology potential of lactobacilli through comparative genomics of 213 strains and associated genera.</title>
        <authorList>
            <person name="Sun Z."/>
            <person name="Harris H.M."/>
            <person name="McCann A."/>
            <person name="Guo C."/>
            <person name="Argimon S."/>
            <person name="Zhang W."/>
            <person name="Yang X."/>
            <person name="Jeffery I.B."/>
            <person name="Cooney J.C."/>
            <person name="Kagawa T.F."/>
            <person name="Liu W."/>
            <person name="Song Y."/>
            <person name="Salvetti E."/>
            <person name="Wrobel A."/>
            <person name="Rasinkangas P."/>
            <person name="Parkhill J."/>
            <person name="Rea M.C."/>
            <person name="O'Sullivan O."/>
            <person name="Ritari J."/>
            <person name="Douillard F.P."/>
            <person name="Paul Ross R."/>
            <person name="Yang R."/>
            <person name="Briner A.E."/>
            <person name="Felis G.E."/>
            <person name="de Vos W.M."/>
            <person name="Barrangou R."/>
            <person name="Klaenhammer T.R."/>
            <person name="Caufield P.W."/>
            <person name="Cui Y."/>
            <person name="Zhang H."/>
            <person name="O'Toole P.W."/>
        </authorList>
    </citation>
    <scope>NUCLEOTIDE SEQUENCE [LARGE SCALE GENOMIC DNA]</scope>
    <source>
        <strain evidence="2 3">DSM 20190</strain>
    </source>
</reference>
<dbReference type="Proteomes" id="UP000051296">
    <property type="component" value="Unassembled WGS sequence"/>
</dbReference>
<feature type="domain" description="N-acetyltransferase" evidence="1">
    <location>
        <begin position="15"/>
        <end position="165"/>
    </location>
</feature>
<comment type="caution">
    <text evidence="2">The sequence shown here is derived from an EMBL/GenBank/DDBJ whole genome shotgun (WGS) entry which is preliminary data.</text>
</comment>
<dbReference type="eggNOG" id="COG0456">
    <property type="taxonomic scope" value="Bacteria"/>
</dbReference>
<dbReference type="PANTHER" id="PTHR47542:SF2">
    <property type="entry name" value="ACYL-COA N-ACYLTRANSFERASES (NAT) SUPERFAMILY PROTEIN"/>
    <property type="match status" value="1"/>
</dbReference>
<evidence type="ECO:0000313" key="2">
    <source>
        <dbReference type="EMBL" id="KRN32312.1"/>
    </source>
</evidence>
<dbReference type="CDD" id="cd04301">
    <property type="entry name" value="NAT_SF"/>
    <property type="match status" value="1"/>
</dbReference>
<dbReference type="STRING" id="1123500.GCA_000420365_00767"/>
<dbReference type="Pfam" id="PF00583">
    <property type="entry name" value="Acetyltransf_1"/>
    <property type="match status" value="1"/>
</dbReference>
<keyword evidence="2" id="KW-0808">Transferase</keyword>
<proteinExistence type="predicted"/>
<dbReference type="PATRIC" id="fig|1123500.6.peg.666"/>
<evidence type="ECO:0000259" key="1">
    <source>
        <dbReference type="PROSITE" id="PS51186"/>
    </source>
</evidence>
<organism evidence="2 3">
    <name type="scientific">Weissella halotolerans DSM 20190</name>
    <dbReference type="NCBI Taxonomy" id="1123500"/>
    <lineage>
        <taxon>Bacteria</taxon>
        <taxon>Bacillati</taxon>
        <taxon>Bacillota</taxon>
        <taxon>Bacilli</taxon>
        <taxon>Lactobacillales</taxon>
        <taxon>Lactobacillaceae</taxon>
        <taxon>Weissella</taxon>
    </lineage>
</organism>
<keyword evidence="3" id="KW-1185">Reference proteome</keyword>
<dbReference type="EMBL" id="JQAX01000002">
    <property type="protein sequence ID" value="KRN32312.1"/>
    <property type="molecule type" value="Genomic_DNA"/>
</dbReference>
<sequence>MEEFMQVVQIADFEFILRRAKETDIDDIVAMEEDVFDGVAPWSEAVFRAEIQKERGHLYMTLRHPETNSLVAYIGAIFRPGIHEVHITNLAVTPHWQRRQIGTFLLTYLMSLAQQSRYQRISLEVGVHNQVAQTLYQRLGFQIVRRRRNYYGQGIDAFDMAQLLNRHG</sequence>
<gene>
    <name evidence="2" type="ORF">IV68_GL000663</name>
</gene>
<name>A0A0R2FVQ5_9LACO</name>
<dbReference type="Gene3D" id="3.40.630.30">
    <property type="match status" value="1"/>
</dbReference>
<protein>
    <submittedName>
        <fullName evidence="2">Ribosomal-protein-alanine acetyltransferase</fullName>
    </submittedName>
</protein>
<dbReference type="GO" id="GO:0008080">
    <property type="term" value="F:N-acetyltransferase activity"/>
    <property type="evidence" value="ECO:0007669"/>
    <property type="project" value="InterPro"/>
</dbReference>
<dbReference type="PANTHER" id="PTHR47542">
    <property type="entry name" value="ACYL-COA N-ACYLTRANSFERASES (NAT) SUPERFAMILY PROTEIN"/>
    <property type="match status" value="1"/>
</dbReference>